<sequence>MYDLYINYPHIYSMKIEDLFNEASIRSSYGLGDITAIYTLNRDVRDIIEEIAEKYSSDINYSRNSVIGLVTIAINTKDKDAVMEAIKTIRKYDEDAANGISLGLWNVTKYTKDKDRIIKAAKMMSLDEIVDSVKNNKIRYTNELLLIGAYTEDRDAVMESIKMVLKYKGDDMENIAYTLMRIAEYTKDKDRIIKAAKIMRSLDKIVSSLENYHRKLIQIAAYTEDRDAVIESIKTISRYGGDTAQRIASGLSSIAKYTKDRDAVIESIKTISRYGGDTAQRIASGLSSIAEYTKDKDRIIKAAKMMSLDEIVDSVKNIVHPISLVKIAAYTEDKDAVMESIKTLRRYEGDTAKEIGFGLSSIVQYTKDKDAVMESIKTLRRYEGDTAKEIGFGLSSIAEYTKDKDRIIKAAKMMSLDEIVDSVKNIVHPISLVKIAAYTEDKDAVMESIKTLRRYEGDTAKEIGFGLSSIVQYTKDKDALMEAIKTIRRYYGDTAQRIASELSSIAEYTRDGSALITTCRITNLVGIDVFDLLTGKDFIDIKNKKFDYLIDSKESFDAVAAYIKSGYELPIPSKDSINNYKNIASEYMFNKYGIKRNLNANQLLMFFSVDRFDKKNLVDLINKSNETGLKMYNINTKEIRRIEFDKNKLPYLSIIAVTGSRDSVLDKEAYERISEIVGEKTVRKARNEFNSHYKNKIQNIASYTNRNEIDKAIKYLKAIKNQSIEEVLIGADYNYFGFTGGNTILRAVESNNPLDYDNRVQIACVYLPQNYHNGIYNYCKDYYSEGDRKGFTLVRYNLGGKALGSAICYMEKNNFLVDSIEGHRGFRKEQIFKAVYQDLLDRAREKDAKTVIFSENGLNETPRKFIEFLGSLGLKKGSIKMKLSTKGYLEAEKSAAKGYIVNFE</sequence>
<protein>
    <submittedName>
        <fullName evidence="1">Uncharacterized protein</fullName>
    </submittedName>
</protein>
<proteinExistence type="predicted"/>
<dbReference type="AlphaFoldDB" id="D6GW57"/>
<evidence type="ECO:0000313" key="2">
    <source>
        <dbReference type="Proteomes" id="UP000009376"/>
    </source>
</evidence>
<dbReference type="SUPFAM" id="SSF48371">
    <property type="entry name" value="ARM repeat"/>
    <property type="match status" value="1"/>
</dbReference>
<reference evidence="1 2" key="1">
    <citation type="journal article" date="2010" name="Proc. Natl. Acad. Sci. U.S.A.">
        <title>Enigmatic, ultrasmall, uncultivated Archaea.</title>
        <authorList>
            <person name="Baker B.J."/>
            <person name="Comolli L.R."/>
            <person name="Dick G.J."/>
            <person name="Hauser L.J."/>
            <person name="Hyatt D."/>
            <person name="Dill B.D."/>
            <person name="Land M.L."/>
            <person name="Verberkmoes N.C."/>
            <person name="Hettich R.L."/>
            <person name="Banfield J.F."/>
        </authorList>
    </citation>
    <scope>NUCLEOTIDE SEQUENCE [LARGE SCALE GENOMIC DNA]</scope>
</reference>
<dbReference type="InterPro" id="IPR016024">
    <property type="entry name" value="ARM-type_fold"/>
</dbReference>
<name>D6GW57_PARA5</name>
<organism evidence="1 2">
    <name type="scientific">Candidatus Parvarchaeum acidophilus ARMAN-5</name>
    <dbReference type="NCBI Taxonomy" id="662762"/>
    <lineage>
        <taxon>Archaea</taxon>
        <taxon>Candidatus Parvarchaeota</taxon>
        <taxon>Candidatus Parvarchaeum</taxon>
    </lineage>
</organism>
<dbReference type="Proteomes" id="UP000009376">
    <property type="component" value="Unassembled WGS sequence"/>
</dbReference>
<evidence type="ECO:0000313" key="1">
    <source>
        <dbReference type="EMBL" id="EFD92551.1"/>
    </source>
</evidence>
<gene>
    <name evidence="1" type="ORF">BJBARM5_0731</name>
</gene>
<accession>D6GW57</accession>
<dbReference type="EMBL" id="GG745576">
    <property type="protein sequence ID" value="EFD92551.1"/>
    <property type="molecule type" value="Genomic_DNA"/>
</dbReference>